<protein>
    <submittedName>
        <fullName evidence="2">Uncharacterized protein</fullName>
    </submittedName>
</protein>
<dbReference type="EMBL" id="VDDA01000004">
    <property type="protein sequence ID" value="TNC13464.1"/>
    <property type="molecule type" value="Genomic_DNA"/>
</dbReference>
<keyword evidence="3" id="KW-1185">Reference proteome</keyword>
<dbReference type="Proteomes" id="UP000305267">
    <property type="component" value="Unassembled WGS sequence"/>
</dbReference>
<feature type="region of interest" description="Disordered" evidence="1">
    <location>
        <begin position="64"/>
        <end position="105"/>
    </location>
</feature>
<gene>
    <name evidence="2" type="ORF">FF100_11750</name>
</gene>
<evidence type="ECO:0000313" key="2">
    <source>
        <dbReference type="EMBL" id="TNC13464.1"/>
    </source>
</evidence>
<dbReference type="OrthoDB" id="8281596at2"/>
<proteinExistence type="predicted"/>
<sequence length="105" mass="11455">MAKADRHNMGPGAQGKGSGTGAMTELPEGILEENMVLSNRDKAQHSAERGLDSKFVQTEQYHDHAANRRNFDQTLPDRAEQNTSGLEAPMTTESGDDSALRSQQK</sequence>
<feature type="compositionally biased region" description="Basic and acidic residues" evidence="1">
    <location>
        <begin position="64"/>
        <end position="80"/>
    </location>
</feature>
<reference evidence="2 3" key="1">
    <citation type="submission" date="2019-06" db="EMBL/GenBank/DDBJ databases">
        <title>Genome of Methylobacterium sp. 17Sr1-39.</title>
        <authorList>
            <person name="Seo T."/>
        </authorList>
    </citation>
    <scope>NUCLEOTIDE SEQUENCE [LARGE SCALE GENOMIC DNA]</scope>
    <source>
        <strain evidence="2 3">17Sr1-39</strain>
    </source>
</reference>
<dbReference type="AlphaFoldDB" id="A0A5C4LHL0"/>
<feature type="region of interest" description="Disordered" evidence="1">
    <location>
        <begin position="1"/>
        <end position="27"/>
    </location>
</feature>
<evidence type="ECO:0000313" key="3">
    <source>
        <dbReference type="Proteomes" id="UP000305267"/>
    </source>
</evidence>
<organism evidence="2 3">
    <name type="scientific">Methylobacterium terricola</name>
    <dbReference type="NCBI Taxonomy" id="2583531"/>
    <lineage>
        <taxon>Bacteria</taxon>
        <taxon>Pseudomonadati</taxon>
        <taxon>Pseudomonadota</taxon>
        <taxon>Alphaproteobacteria</taxon>
        <taxon>Hyphomicrobiales</taxon>
        <taxon>Methylobacteriaceae</taxon>
        <taxon>Methylobacterium</taxon>
    </lineage>
</organism>
<dbReference type="RefSeq" id="WP_139035898.1">
    <property type="nucleotide sequence ID" value="NZ_VDDA01000004.1"/>
</dbReference>
<name>A0A5C4LHL0_9HYPH</name>
<evidence type="ECO:0000256" key="1">
    <source>
        <dbReference type="SAM" id="MobiDB-lite"/>
    </source>
</evidence>
<accession>A0A5C4LHL0</accession>
<comment type="caution">
    <text evidence="2">The sequence shown here is derived from an EMBL/GenBank/DDBJ whole genome shotgun (WGS) entry which is preliminary data.</text>
</comment>